<dbReference type="PANTHER" id="PTHR33064:SF37">
    <property type="entry name" value="RIBONUCLEASE H"/>
    <property type="match status" value="1"/>
</dbReference>
<comment type="caution">
    <text evidence="4">The sequence shown here is derived from an EMBL/GenBank/DDBJ whole genome shotgun (WGS) entry which is preliminary data.</text>
</comment>
<evidence type="ECO:0000256" key="1">
    <source>
        <dbReference type="ARBA" id="ARBA00010879"/>
    </source>
</evidence>
<protein>
    <recommendedName>
        <fullName evidence="2">ribonuclease H</fullName>
        <ecNumber evidence="2">3.1.26.4</ecNumber>
    </recommendedName>
</protein>
<dbReference type="PROSITE" id="PS50878">
    <property type="entry name" value="RT_POL"/>
    <property type="match status" value="1"/>
</dbReference>
<feature type="non-terminal residue" evidence="4">
    <location>
        <position position="92"/>
    </location>
</feature>
<dbReference type="Pfam" id="PF00078">
    <property type="entry name" value="RVT_1"/>
    <property type="match status" value="1"/>
</dbReference>
<keyword evidence="5" id="KW-1185">Reference proteome</keyword>
<dbReference type="PANTHER" id="PTHR33064">
    <property type="entry name" value="POL PROTEIN"/>
    <property type="match status" value="1"/>
</dbReference>
<organism evidence="4 5">
    <name type="scientific">Cirrhinus mrigala</name>
    <name type="common">Mrigala</name>
    <dbReference type="NCBI Taxonomy" id="683832"/>
    <lineage>
        <taxon>Eukaryota</taxon>
        <taxon>Metazoa</taxon>
        <taxon>Chordata</taxon>
        <taxon>Craniata</taxon>
        <taxon>Vertebrata</taxon>
        <taxon>Euteleostomi</taxon>
        <taxon>Actinopterygii</taxon>
        <taxon>Neopterygii</taxon>
        <taxon>Teleostei</taxon>
        <taxon>Ostariophysi</taxon>
        <taxon>Cypriniformes</taxon>
        <taxon>Cyprinidae</taxon>
        <taxon>Labeoninae</taxon>
        <taxon>Labeonini</taxon>
        <taxon>Cirrhinus</taxon>
    </lineage>
</organism>
<dbReference type="InterPro" id="IPR043128">
    <property type="entry name" value="Rev_trsase/Diguanyl_cyclase"/>
</dbReference>
<dbReference type="EMBL" id="JAMKFB020000016">
    <property type="protein sequence ID" value="KAL0172839.1"/>
    <property type="molecule type" value="Genomic_DNA"/>
</dbReference>
<dbReference type="InterPro" id="IPR043502">
    <property type="entry name" value="DNA/RNA_pol_sf"/>
</dbReference>
<dbReference type="Proteomes" id="UP001529510">
    <property type="component" value="Unassembled WGS sequence"/>
</dbReference>
<dbReference type="SUPFAM" id="SSF56672">
    <property type="entry name" value="DNA/RNA polymerases"/>
    <property type="match status" value="1"/>
</dbReference>
<dbReference type="GO" id="GO:0004523">
    <property type="term" value="F:RNA-DNA hybrid ribonuclease activity"/>
    <property type="evidence" value="ECO:0007669"/>
    <property type="project" value="UniProtKB-EC"/>
</dbReference>
<dbReference type="Gene3D" id="3.30.70.270">
    <property type="match status" value="1"/>
</dbReference>
<proteinExistence type="inferred from homology"/>
<reference evidence="4 5" key="1">
    <citation type="submission" date="2024-05" db="EMBL/GenBank/DDBJ databases">
        <title>Genome sequencing and assembly of Indian major carp, Cirrhinus mrigala (Hamilton, 1822).</title>
        <authorList>
            <person name="Mohindra V."/>
            <person name="Chowdhury L.M."/>
            <person name="Lal K."/>
            <person name="Jena J.K."/>
        </authorList>
    </citation>
    <scope>NUCLEOTIDE SEQUENCE [LARGE SCALE GENOMIC DNA]</scope>
    <source>
        <strain evidence="4">CM1030</strain>
        <tissue evidence="4">Blood</tissue>
    </source>
</reference>
<accession>A0ABD0PG40</accession>
<dbReference type="EC" id="3.1.26.4" evidence="2"/>
<evidence type="ECO:0000313" key="5">
    <source>
        <dbReference type="Proteomes" id="UP001529510"/>
    </source>
</evidence>
<name>A0ABD0PG40_CIRMR</name>
<feature type="domain" description="Reverse transcriptase" evidence="3">
    <location>
        <begin position="1"/>
        <end position="60"/>
    </location>
</feature>
<evidence type="ECO:0000259" key="3">
    <source>
        <dbReference type="PROSITE" id="PS50878"/>
    </source>
</evidence>
<sequence>MLNQFVIIYIDDILIYSPSLQDHRRHFTQVLQRLREHHLYLKAEKCEFHKTTIHFLGYIVTPAGVQMDQRKVDVVRNWPLPTTIKEMQRFLG</sequence>
<gene>
    <name evidence="4" type="ORF">M9458_033150</name>
</gene>
<dbReference type="AlphaFoldDB" id="A0ABD0PG40"/>
<dbReference type="FunFam" id="3.30.70.270:FF:000003">
    <property type="entry name" value="Transposon Ty3-G Gag-Pol polyprotein"/>
    <property type="match status" value="1"/>
</dbReference>
<evidence type="ECO:0000313" key="4">
    <source>
        <dbReference type="EMBL" id="KAL0172839.1"/>
    </source>
</evidence>
<comment type="similarity">
    <text evidence="1">Belongs to the beta type-B retroviral polymerase family. HERV class-II K(HML-2) pol subfamily.</text>
</comment>
<dbReference type="InterPro" id="IPR051320">
    <property type="entry name" value="Viral_Replic_Matur_Polypro"/>
</dbReference>
<dbReference type="InterPro" id="IPR000477">
    <property type="entry name" value="RT_dom"/>
</dbReference>
<evidence type="ECO:0000256" key="2">
    <source>
        <dbReference type="ARBA" id="ARBA00012180"/>
    </source>
</evidence>